<dbReference type="Pfam" id="PF02786">
    <property type="entry name" value="CPSase_L_D2"/>
    <property type="match status" value="2"/>
</dbReference>
<evidence type="ECO:0000256" key="1">
    <source>
        <dbReference type="ARBA" id="ARBA00001936"/>
    </source>
</evidence>
<dbReference type="FunFam" id="1.10.1030.10:FF:000002">
    <property type="entry name" value="Carbamoyl-phosphate synthase large chain"/>
    <property type="match status" value="1"/>
</dbReference>
<comment type="pathway">
    <text evidence="2 19">Pyrimidine metabolism; UMP biosynthesis via de novo pathway; (S)-dihydroorotate from bicarbonate: step 1/3.</text>
</comment>
<dbReference type="NCBIfam" id="TIGR01369">
    <property type="entry name" value="CPSaseII_lrg"/>
    <property type="match status" value="1"/>
</dbReference>
<dbReference type="EMBL" id="JANHAX010000002">
    <property type="protein sequence ID" value="MDQ2090114.1"/>
    <property type="molecule type" value="Genomic_DNA"/>
</dbReference>
<evidence type="ECO:0000256" key="16">
    <source>
        <dbReference type="ARBA" id="ARBA00048816"/>
    </source>
</evidence>
<keyword evidence="10 19" id="KW-0547">Nucleotide-binding</keyword>
<dbReference type="InterPro" id="IPR036914">
    <property type="entry name" value="MGS-like_dom_sf"/>
</dbReference>
<dbReference type="InterPro" id="IPR005479">
    <property type="entry name" value="CPAse_ATP-bd"/>
</dbReference>
<feature type="binding site" evidence="19">
    <location>
        <position position="773"/>
    </location>
    <ligand>
        <name>ATP</name>
        <dbReference type="ChEBI" id="CHEBI:30616"/>
        <label>2</label>
    </ligand>
</feature>
<dbReference type="InterPro" id="IPR036897">
    <property type="entry name" value="CarbamoylP_synth_lsu_oligo_sf"/>
</dbReference>
<evidence type="ECO:0000256" key="17">
    <source>
        <dbReference type="ARBA" id="ARBA00057223"/>
    </source>
</evidence>
<feature type="binding site" evidence="19">
    <location>
        <position position="223"/>
    </location>
    <ligand>
        <name>ATP</name>
        <dbReference type="ChEBI" id="CHEBI:30616"/>
        <label>1</label>
    </ligand>
</feature>
<feature type="region of interest" description="Carboxyphosphate synthetic domain" evidence="19">
    <location>
        <begin position="1"/>
        <end position="415"/>
    </location>
</feature>
<feature type="binding site" evidence="19">
    <location>
        <position position="860"/>
    </location>
    <ligand>
        <name>Mn(2+)</name>
        <dbReference type="ChEBI" id="CHEBI:29035"/>
        <label>4</label>
    </ligand>
</feature>
<evidence type="ECO:0000256" key="13">
    <source>
        <dbReference type="ARBA" id="ARBA00022975"/>
    </source>
</evidence>
<keyword evidence="6 19" id="KW-0436">Ligase</keyword>
<dbReference type="EC" id="6.3.4.16" evidence="19"/>
<feature type="region of interest" description="Allosteric domain" evidence="19">
    <location>
        <begin position="976"/>
        <end position="1109"/>
    </location>
</feature>
<evidence type="ECO:0000256" key="5">
    <source>
        <dbReference type="ARBA" id="ARBA00022571"/>
    </source>
</evidence>
<feature type="binding site" evidence="19">
    <location>
        <position position="860"/>
    </location>
    <ligand>
        <name>Mg(2+)</name>
        <dbReference type="ChEBI" id="CHEBI:18420"/>
        <label>3</label>
    </ligand>
</feature>
<dbReference type="InterPro" id="IPR005483">
    <property type="entry name" value="CPSase_dom"/>
</dbReference>
<feature type="binding site" evidence="19">
    <location>
        <position position="862"/>
    </location>
    <ligand>
        <name>Mn(2+)</name>
        <dbReference type="ChEBI" id="CHEBI:29035"/>
        <label>4</label>
    </ligand>
</feature>
<evidence type="ECO:0000256" key="6">
    <source>
        <dbReference type="ARBA" id="ARBA00022598"/>
    </source>
</evidence>
<feature type="binding site" evidence="19">
    <location>
        <position position="312"/>
    </location>
    <ligand>
        <name>ATP</name>
        <dbReference type="ChEBI" id="CHEBI:30616"/>
        <label>1</label>
    </ligand>
</feature>
<dbReference type="HAMAP" id="MF_01210_A">
    <property type="entry name" value="CPSase_L_chain_A"/>
    <property type="match status" value="1"/>
</dbReference>
<dbReference type="Pfam" id="PF02142">
    <property type="entry name" value="MGS"/>
    <property type="match status" value="1"/>
</dbReference>
<feature type="domain" description="ATP-grasp" evidence="20">
    <location>
        <begin position="698"/>
        <end position="889"/>
    </location>
</feature>
<dbReference type="InterPro" id="IPR033937">
    <property type="entry name" value="MGS_CPS_CarB"/>
</dbReference>
<dbReference type="SUPFAM" id="SSF48108">
    <property type="entry name" value="Carbamoyl phosphate synthetase, large subunit connection domain"/>
    <property type="match status" value="1"/>
</dbReference>
<evidence type="ECO:0000256" key="3">
    <source>
        <dbReference type="ARBA" id="ARBA00005077"/>
    </source>
</evidence>
<feature type="binding site" evidence="19">
    <location>
        <position position="805"/>
    </location>
    <ligand>
        <name>ATP</name>
        <dbReference type="ChEBI" id="CHEBI:30616"/>
        <label>2</label>
    </ligand>
</feature>
<dbReference type="EC" id="6.3.5.5" evidence="19"/>
<dbReference type="Gene3D" id="3.30.1490.20">
    <property type="entry name" value="ATP-grasp fold, A domain"/>
    <property type="match status" value="1"/>
</dbReference>
<dbReference type="PRINTS" id="PR00098">
    <property type="entry name" value="CPSASE"/>
</dbReference>
<feature type="binding site" evidence="19">
    <location>
        <position position="314"/>
    </location>
    <ligand>
        <name>Mg(2+)</name>
        <dbReference type="ChEBI" id="CHEBI:18420"/>
        <label>2</label>
    </ligand>
</feature>
<dbReference type="SUPFAM" id="SSF52440">
    <property type="entry name" value="PreATP-grasp domain"/>
    <property type="match status" value="2"/>
</dbReference>
<dbReference type="NCBIfam" id="NF009455">
    <property type="entry name" value="PRK12815.1"/>
    <property type="match status" value="1"/>
</dbReference>
<sequence length="1109" mass="119378">MPKRTDIKSIMIIGAGPIVIGQACEFDYSGAQACKALREEGYRVILVNSNPATIMTDPGLADATYIEPITPEVVAKIIEKERPDALLPTMGGQTGLNTSLSLEEMGVLDKFGVELIGAKRDAIEMAEDRKLFREAMDRIGLENPKATIITAPKKDDGSADLEAGVAEALDALEGIGLPAIIRPAFTLGGTGGGVAYNRDDYIHYCRSGMDASPVNQILVDESLLGWKEYEMEVVRDKADNAIIVCSIENVDPMGVHTGDSITVAPALTLTDKEYQIMRNGSIAVLREIGVETGGSNVQWAINPADGRMVVIEMNPRVSRSSALASKATGFPIAKIAAKLAVGYTLDELDNDITKVTPASFEPTIDYVVTKIPKFAFEKFPGAEPYLTTAMKSVGEAMSIGRTIHESLQKALASMESGLTGFDEVVIEGAPDKAAVIKAISQQTPDRMRTIAQAMRHGLTDDEIHGVTMFDPWFLARIREIVETEEEIKHNGLPRDANGLRHLKMMGFTDARLAHLTGFKEQDVRRARHAAGVTAVFKRIDTCAAEFEAQTPYMYSTYETPAMGEVECESRPSDRKKVVILGGGPNRIGQGIEFDYCCCHACFALTDAGYETIMINCNPETVSTDYDTSDRLYFEPLTFEHVMEILRVEQENGTLHGVIVQFGGQTPLKLADALHAEGIPILGTSPDAIDLAEDRERFQALVNQLGLKQPKNGIASTDAEALHIAEEIGFPLVIRPSYVLGGRAMEIVRDTAQLERYISDAVVVSGDSPVLLDSYLSGAVELDVDALSDGKTVHVAGIMQHIEEAGVHSGDSACSLPPYSLPADIIDEVKRQTNALALALNVIGLMNVQFAVKDGEIYLIEVNPRASRTVPFVAKATDSAIASIAARLMAGEPMENFPQRAPVAADAKPGTLKTPDPMTLADPNMPWFSVKEAVLPFARFPGVDTILGPEMRSTGEVMGWDRSFALAFLKAQMGAGTDLPKGGKVFFSIKDADKTPLLVETAQTLVDQGFAIVATGGTAAFLEGHGIACEVVKKVYEGRPNVVDQLKDGQISLVMNTTEGAAAVADSREIRSVALYDKIPYFTTAAASHAAAQAIKARAEGEISVLPLQG</sequence>
<comment type="catalytic activity">
    <reaction evidence="15 19">
        <text>hydrogencarbonate + NH4(+) + 2 ATP = carbamoyl phosphate + 2 ADP + phosphate + 2 H(+)</text>
        <dbReference type="Rhea" id="RHEA:18029"/>
        <dbReference type="ChEBI" id="CHEBI:15378"/>
        <dbReference type="ChEBI" id="CHEBI:17544"/>
        <dbReference type="ChEBI" id="CHEBI:28938"/>
        <dbReference type="ChEBI" id="CHEBI:30616"/>
        <dbReference type="ChEBI" id="CHEBI:43474"/>
        <dbReference type="ChEBI" id="CHEBI:58228"/>
        <dbReference type="ChEBI" id="CHEBI:456216"/>
        <dbReference type="EC" id="6.3.4.16"/>
    </reaction>
</comment>
<evidence type="ECO:0000256" key="10">
    <source>
        <dbReference type="ARBA" id="ARBA00022741"/>
    </source>
</evidence>
<keyword evidence="13 19" id="KW-0665">Pyrimidine biosynthesis</keyword>
<feature type="binding site" evidence="19">
    <location>
        <position position="221"/>
    </location>
    <ligand>
        <name>ATP</name>
        <dbReference type="ChEBI" id="CHEBI:30616"/>
        <label>1</label>
    </ligand>
</feature>
<comment type="pathway">
    <text evidence="3 19">Amino-acid biosynthesis; L-arginine biosynthesis; carbamoyl phosphate from bicarbonate: step 1/1.</text>
</comment>
<evidence type="ECO:0000256" key="9">
    <source>
        <dbReference type="ARBA" id="ARBA00022737"/>
    </source>
</evidence>
<dbReference type="SUPFAM" id="SSF52335">
    <property type="entry name" value="Methylglyoxal synthase-like"/>
    <property type="match status" value="1"/>
</dbReference>
<dbReference type="HAMAP" id="MF_01210_B">
    <property type="entry name" value="CPSase_L_chain_B"/>
    <property type="match status" value="1"/>
</dbReference>
<comment type="cofactor">
    <cofactor evidence="19">
        <name>Mg(2+)</name>
        <dbReference type="ChEBI" id="CHEBI:18420"/>
    </cofactor>
    <cofactor evidence="19">
        <name>Mn(2+)</name>
        <dbReference type="ChEBI" id="CHEBI:29035"/>
    </cofactor>
    <text evidence="19">Binds 4 Mg(2+) or Mn(2+) ions per subunit.</text>
</comment>
<dbReference type="InterPro" id="IPR005480">
    <property type="entry name" value="CPSase_lsu_oligo"/>
</dbReference>
<feature type="binding site" evidence="19">
    <location>
        <position position="188"/>
    </location>
    <ligand>
        <name>ATP</name>
        <dbReference type="ChEBI" id="CHEBI:30616"/>
        <label>1</label>
    </ligand>
</feature>
<organism evidence="22 23">
    <name type="scientific">Marimonas arenosa</name>
    <dbReference type="NCBI Taxonomy" id="1795305"/>
    <lineage>
        <taxon>Bacteria</taxon>
        <taxon>Pseudomonadati</taxon>
        <taxon>Pseudomonadota</taxon>
        <taxon>Alphaproteobacteria</taxon>
        <taxon>Rhodobacterales</taxon>
        <taxon>Paracoccaceae</taxon>
        <taxon>Marimonas</taxon>
    </lineage>
</organism>
<dbReference type="GO" id="GO:0004087">
    <property type="term" value="F:carbamoyl-phosphate synthase (ammonia) activity"/>
    <property type="evidence" value="ECO:0007669"/>
    <property type="project" value="UniProtKB-EC"/>
</dbReference>
<keyword evidence="11 19" id="KW-0067">ATP-binding</keyword>
<keyword evidence="8" id="KW-0479">Metal-binding</keyword>
<feature type="binding site" evidence="19">
    <location>
        <position position="860"/>
    </location>
    <ligand>
        <name>Mn(2+)</name>
        <dbReference type="ChEBI" id="CHEBI:29035"/>
        <label>3</label>
    </ligand>
</feature>
<evidence type="ECO:0000259" key="21">
    <source>
        <dbReference type="PROSITE" id="PS51855"/>
    </source>
</evidence>
<dbReference type="GO" id="GO:0005524">
    <property type="term" value="F:ATP binding"/>
    <property type="evidence" value="ECO:0007669"/>
    <property type="project" value="UniProtKB-UniRule"/>
</dbReference>
<dbReference type="Proteomes" id="UP001226762">
    <property type="component" value="Unassembled WGS sequence"/>
</dbReference>
<feature type="binding site" evidence="19">
    <location>
        <position position="808"/>
    </location>
    <ligand>
        <name>ATP</name>
        <dbReference type="ChEBI" id="CHEBI:30616"/>
        <label>2</label>
    </ligand>
</feature>
<dbReference type="FunFam" id="3.40.50.20:FF:000001">
    <property type="entry name" value="Carbamoyl-phosphate synthase large chain"/>
    <property type="match status" value="1"/>
</dbReference>
<feature type="binding site" evidence="19">
    <location>
        <position position="848"/>
    </location>
    <ligand>
        <name>ATP</name>
        <dbReference type="ChEBI" id="CHEBI:30616"/>
        <label>2</label>
    </ligand>
</feature>
<comment type="caution">
    <text evidence="19">Lacks conserved residue(s) required for the propagation of feature annotation.</text>
</comment>
<dbReference type="PROSITE" id="PS51855">
    <property type="entry name" value="MGS"/>
    <property type="match status" value="1"/>
</dbReference>
<feature type="binding site" evidence="19">
    <location>
        <position position="182"/>
    </location>
    <ligand>
        <name>ATP</name>
        <dbReference type="ChEBI" id="CHEBI:30616"/>
        <label>1</label>
    </ligand>
</feature>
<dbReference type="CDD" id="cd01424">
    <property type="entry name" value="MGS_CPS_II"/>
    <property type="match status" value="1"/>
</dbReference>
<keyword evidence="5 19" id="KW-0055">Arginine biosynthesis</keyword>
<comment type="similarity">
    <text evidence="4 19">Belongs to the CarB family.</text>
</comment>
<evidence type="ECO:0000256" key="4">
    <source>
        <dbReference type="ARBA" id="ARBA00009799"/>
    </source>
</evidence>
<comment type="catalytic activity">
    <reaction evidence="16 19">
        <text>hydrogencarbonate + L-glutamine + 2 ATP + H2O = carbamoyl phosphate + L-glutamate + 2 ADP + phosphate + 2 H(+)</text>
        <dbReference type="Rhea" id="RHEA:18633"/>
        <dbReference type="ChEBI" id="CHEBI:15377"/>
        <dbReference type="ChEBI" id="CHEBI:15378"/>
        <dbReference type="ChEBI" id="CHEBI:17544"/>
        <dbReference type="ChEBI" id="CHEBI:29985"/>
        <dbReference type="ChEBI" id="CHEBI:30616"/>
        <dbReference type="ChEBI" id="CHEBI:43474"/>
        <dbReference type="ChEBI" id="CHEBI:58228"/>
        <dbReference type="ChEBI" id="CHEBI:58359"/>
        <dbReference type="ChEBI" id="CHEBI:456216"/>
        <dbReference type="EC" id="6.3.5.5"/>
    </reaction>
</comment>
<evidence type="ECO:0000256" key="18">
    <source>
        <dbReference type="ARBA" id="ARBA00062056"/>
    </source>
</evidence>
<dbReference type="Gene3D" id="3.40.50.1380">
    <property type="entry name" value="Methylglyoxal synthase-like domain"/>
    <property type="match status" value="1"/>
</dbReference>
<dbReference type="PANTHER" id="PTHR11405">
    <property type="entry name" value="CARBAMOYLTRANSFERASE FAMILY MEMBER"/>
    <property type="match status" value="1"/>
</dbReference>
<evidence type="ECO:0000256" key="8">
    <source>
        <dbReference type="ARBA" id="ARBA00022723"/>
    </source>
</evidence>
<dbReference type="GO" id="GO:0006526">
    <property type="term" value="P:L-arginine biosynthetic process"/>
    <property type="evidence" value="ECO:0007669"/>
    <property type="project" value="UniProtKB-UniRule"/>
</dbReference>
<feature type="binding site" evidence="19">
    <location>
        <position position="256"/>
    </location>
    <ligand>
        <name>ATP</name>
        <dbReference type="ChEBI" id="CHEBI:30616"/>
        <label>1</label>
    </ligand>
</feature>
<proteinExistence type="inferred from homology"/>
<dbReference type="PANTHER" id="PTHR11405:SF53">
    <property type="entry name" value="CARBAMOYL-PHOSPHATE SYNTHASE [AMMONIA], MITOCHONDRIAL"/>
    <property type="match status" value="1"/>
</dbReference>
<dbReference type="Gene3D" id="3.40.50.20">
    <property type="match status" value="2"/>
</dbReference>
<dbReference type="PROSITE" id="PS51257">
    <property type="entry name" value="PROKAR_LIPOPROTEIN"/>
    <property type="match status" value="1"/>
</dbReference>
<feature type="binding site" evidence="19">
    <location>
        <position position="860"/>
    </location>
    <ligand>
        <name>ATP</name>
        <dbReference type="ChEBI" id="CHEBI:30616"/>
        <label>2</label>
    </ligand>
</feature>
<comment type="subunit">
    <text evidence="18 19">Composed of two chains; the small (or glutamine) chain promotes the hydrolysis of glutamine to ammonia, which is used by the large (or ammonia) chain to synthesize carbamoyl phosphate. Tetramer of heterodimers (alpha,beta)4.</text>
</comment>
<keyword evidence="12" id="KW-0460">Magnesium</keyword>
<dbReference type="FunFam" id="3.30.470.20:FF:000013">
    <property type="entry name" value="Carbamoyl-phosphate synthase large chain"/>
    <property type="match status" value="1"/>
</dbReference>
<feature type="binding site" evidence="19">
    <location>
        <position position="298"/>
    </location>
    <ligand>
        <name>Mn(2+)</name>
        <dbReference type="ChEBI" id="CHEBI:29035"/>
        <label>1</label>
    </ligand>
</feature>
<dbReference type="InterPro" id="IPR058047">
    <property type="entry name" value="CPSase_preATP-grasp"/>
</dbReference>
<dbReference type="Pfam" id="PF25596">
    <property type="entry name" value="CPSase_L_D1"/>
    <property type="match status" value="2"/>
</dbReference>
<evidence type="ECO:0000256" key="19">
    <source>
        <dbReference type="HAMAP-Rule" id="MF_01210"/>
    </source>
</evidence>
<feature type="binding site" evidence="19">
    <location>
        <position position="312"/>
    </location>
    <ligand>
        <name>Mn(2+)</name>
        <dbReference type="ChEBI" id="CHEBI:29035"/>
        <label>1</label>
    </ligand>
</feature>
<dbReference type="InterPro" id="IPR016185">
    <property type="entry name" value="PreATP-grasp_dom_sf"/>
</dbReference>
<feature type="binding site" evidence="19">
    <location>
        <position position="862"/>
    </location>
    <ligand>
        <name>Mg(2+)</name>
        <dbReference type="ChEBI" id="CHEBI:18420"/>
        <label>4</label>
    </ligand>
</feature>
<dbReference type="RefSeq" id="WP_306735378.1">
    <property type="nucleotide sequence ID" value="NZ_JANHAX010000002.1"/>
</dbReference>
<feature type="binding site" evidence="19">
    <location>
        <position position="734"/>
    </location>
    <ligand>
        <name>ATP</name>
        <dbReference type="ChEBI" id="CHEBI:30616"/>
        <label>2</label>
    </ligand>
</feature>
<comment type="cofactor">
    <cofactor evidence="1">
        <name>Mn(2+)</name>
        <dbReference type="ChEBI" id="CHEBI:29035"/>
    </cofactor>
</comment>
<evidence type="ECO:0000256" key="7">
    <source>
        <dbReference type="ARBA" id="ARBA00022605"/>
    </source>
</evidence>
<dbReference type="SMART" id="SM01096">
    <property type="entry name" value="CPSase_L_D3"/>
    <property type="match status" value="1"/>
</dbReference>
<evidence type="ECO:0000256" key="15">
    <source>
        <dbReference type="ARBA" id="ARBA00047359"/>
    </source>
</evidence>
<protein>
    <recommendedName>
        <fullName evidence="19">Carbamoyl phosphate synthase large chain</fullName>
        <ecNumber evidence="19">6.3.4.16</ecNumber>
        <ecNumber evidence="19">6.3.5.5</ecNumber>
    </recommendedName>
    <alternativeName>
        <fullName evidence="19">Carbamoyl phosphate synthetase ammonia chain</fullName>
    </alternativeName>
</protein>
<feature type="binding site" evidence="19">
    <location>
        <position position="255"/>
    </location>
    <ligand>
        <name>ATP</name>
        <dbReference type="ChEBI" id="CHEBI:30616"/>
        <label>1</label>
    </ligand>
</feature>
<comment type="function">
    <text evidence="17 19">Large subunit of the glutamine-dependent carbamoyl phosphate synthetase (CPSase). CPSase catalyzes the formation of carbamoyl phosphate from the ammonia moiety of glutamine, carbonate, and phosphate donated by ATP, constituting the first step of 2 biosynthetic pathways, one leading to arginine and/or urea and the other to pyrimidine nucleotides. The large subunit (synthetase) binds the substrates ammonia (free or transferred from glutamine from the small subunit), hydrogencarbonate and ATP and carries out an ATP-coupled ligase reaction, activating hydrogencarbonate by forming carboxy phosphate which reacts with ammonia to form carbamoyl phosphate.</text>
</comment>
<dbReference type="InterPro" id="IPR013815">
    <property type="entry name" value="ATP_grasp_subdomain_1"/>
</dbReference>
<dbReference type="SMART" id="SM00851">
    <property type="entry name" value="MGS"/>
    <property type="match status" value="1"/>
</dbReference>
<dbReference type="InterPro" id="IPR011607">
    <property type="entry name" value="MGS-like_dom"/>
</dbReference>
<dbReference type="PROSITE" id="PS50975">
    <property type="entry name" value="ATP_GRASP"/>
    <property type="match status" value="2"/>
</dbReference>
<feature type="binding site" evidence="19">
    <location>
        <position position="129"/>
    </location>
    <ligand>
        <name>ATP</name>
        <dbReference type="ChEBI" id="CHEBI:30616"/>
        <label>1</label>
    </ligand>
</feature>
<reference evidence="22" key="2">
    <citation type="submission" date="2023-02" db="EMBL/GenBank/DDBJ databases">
        <title>'Rhodoalgimonas zhirmunskyi' gen. nov., isolated from a red alga.</title>
        <authorList>
            <person name="Nedashkovskaya O.I."/>
            <person name="Otstavnykh N.Y."/>
            <person name="Bystritskaya E.P."/>
            <person name="Balabanova L.A."/>
            <person name="Isaeva M.P."/>
        </authorList>
    </citation>
    <scope>NUCLEOTIDE SEQUENCE</scope>
    <source>
        <strain evidence="22">KCTC 52189</strain>
    </source>
</reference>
<dbReference type="SUPFAM" id="SSF56059">
    <property type="entry name" value="Glutathione synthetase ATP-binding domain-like"/>
    <property type="match status" value="2"/>
</dbReference>
<keyword evidence="9 19" id="KW-0677">Repeat</keyword>
<feature type="binding site" evidence="19">
    <location>
        <position position="298"/>
    </location>
    <ligand>
        <name>Mg(2+)</name>
        <dbReference type="ChEBI" id="CHEBI:18420"/>
        <label>1</label>
    </ligand>
</feature>
<dbReference type="GO" id="GO:0005737">
    <property type="term" value="C:cytoplasm"/>
    <property type="evidence" value="ECO:0007669"/>
    <property type="project" value="TreeGrafter"/>
</dbReference>
<evidence type="ECO:0000256" key="14">
    <source>
        <dbReference type="ARBA" id="ARBA00023211"/>
    </source>
</evidence>
<dbReference type="InterPro" id="IPR006275">
    <property type="entry name" value="CPSase_lsu"/>
</dbReference>
<evidence type="ECO:0000313" key="23">
    <source>
        <dbReference type="Proteomes" id="UP001226762"/>
    </source>
</evidence>
<evidence type="ECO:0000259" key="20">
    <source>
        <dbReference type="PROSITE" id="PS50975"/>
    </source>
</evidence>
<feature type="domain" description="MGS-like" evidence="21">
    <location>
        <begin position="976"/>
        <end position="1109"/>
    </location>
</feature>
<feature type="binding site" evidence="19">
    <location>
        <position position="860"/>
    </location>
    <ligand>
        <name>Mg(2+)</name>
        <dbReference type="ChEBI" id="CHEBI:18420"/>
        <label>4</label>
    </ligand>
</feature>
<feature type="binding site" evidence="19">
    <location>
        <position position="848"/>
    </location>
    <ligand>
        <name>Mn(2+)</name>
        <dbReference type="ChEBI" id="CHEBI:29035"/>
        <label>3</label>
    </ligand>
</feature>
<feature type="binding site" evidence="19">
    <location>
        <position position="806"/>
    </location>
    <ligand>
        <name>ATP</name>
        <dbReference type="ChEBI" id="CHEBI:30616"/>
        <label>2</label>
    </ligand>
</feature>
<keyword evidence="23" id="KW-1185">Reference proteome</keyword>
<comment type="caution">
    <text evidence="22">The sequence shown here is derived from an EMBL/GenBank/DDBJ whole genome shotgun (WGS) entry which is preliminary data.</text>
</comment>
<feature type="binding site" evidence="19">
    <location>
        <position position="312"/>
    </location>
    <ligand>
        <name>Mg(2+)</name>
        <dbReference type="ChEBI" id="CHEBI:18420"/>
        <label>1</label>
    </ligand>
</feature>
<dbReference type="PROSITE" id="PS00867">
    <property type="entry name" value="CPSASE_2"/>
    <property type="match status" value="2"/>
</dbReference>
<dbReference type="NCBIfam" id="NF003671">
    <property type="entry name" value="PRK05294.1"/>
    <property type="match status" value="1"/>
</dbReference>
<evidence type="ECO:0000256" key="2">
    <source>
        <dbReference type="ARBA" id="ARBA00004812"/>
    </source>
</evidence>
<keyword evidence="14" id="KW-0464">Manganese</keyword>
<dbReference type="GO" id="GO:0044205">
    <property type="term" value="P:'de novo' UMP biosynthetic process"/>
    <property type="evidence" value="ECO:0007669"/>
    <property type="project" value="UniProtKB-UniRule"/>
</dbReference>
<reference evidence="22" key="1">
    <citation type="submission" date="2022-07" db="EMBL/GenBank/DDBJ databases">
        <authorList>
            <person name="Otstavnykh N."/>
            <person name="Isaeva M."/>
            <person name="Bystritskaya E."/>
        </authorList>
    </citation>
    <scope>NUCLEOTIDE SEQUENCE</scope>
    <source>
        <strain evidence="22">KCTC 52189</strain>
    </source>
</reference>
<dbReference type="FunFam" id="3.30.470.20:FF:000007">
    <property type="entry name" value="Carbamoyl-phosphate synthase large chain"/>
    <property type="match status" value="1"/>
</dbReference>
<accession>A0AAE3WCC7</accession>
<feature type="binding site" evidence="19">
    <location>
        <position position="848"/>
    </location>
    <ligand>
        <name>Mg(2+)</name>
        <dbReference type="ChEBI" id="CHEBI:18420"/>
        <label>3</label>
    </ligand>
</feature>
<feature type="binding site" evidence="19">
    <location>
        <position position="780"/>
    </location>
    <ligand>
        <name>ATP</name>
        <dbReference type="ChEBI" id="CHEBI:30616"/>
        <label>2</label>
    </ligand>
</feature>
<dbReference type="Gene3D" id="3.30.470.20">
    <property type="entry name" value="ATP-grasp fold, B domain"/>
    <property type="match status" value="2"/>
</dbReference>
<feature type="binding site" evidence="19">
    <location>
        <position position="228"/>
    </location>
    <ligand>
        <name>ATP</name>
        <dbReference type="ChEBI" id="CHEBI:30616"/>
        <label>1</label>
    </ligand>
</feature>
<gene>
    <name evidence="19 22" type="primary">carB</name>
    <name evidence="22" type="ORF">NO357_09415</name>
</gene>
<name>A0AAE3WCC7_9RHOB</name>
<dbReference type="InterPro" id="IPR011761">
    <property type="entry name" value="ATP-grasp"/>
</dbReference>
<evidence type="ECO:0000256" key="11">
    <source>
        <dbReference type="ARBA" id="ARBA00022840"/>
    </source>
</evidence>
<feature type="binding site" evidence="19">
    <location>
        <position position="254"/>
    </location>
    <ligand>
        <name>ATP</name>
        <dbReference type="ChEBI" id="CHEBI:30616"/>
        <label>1</label>
    </ligand>
</feature>
<feature type="binding site" evidence="19">
    <location>
        <position position="314"/>
    </location>
    <ligand>
        <name>Mn(2+)</name>
        <dbReference type="ChEBI" id="CHEBI:29035"/>
        <label>2</label>
    </ligand>
</feature>
<evidence type="ECO:0000256" key="12">
    <source>
        <dbReference type="ARBA" id="ARBA00022842"/>
    </source>
</evidence>
<dbReference type="AlphaFoldDB" id="A0AAE3WCC7"/>
<feature type="binding site" evidence="19">
    <location>
        <position position="312"/>
    </location>
    <ligand>
        <name>Mg(2+)</name>
        <dbReference type="ChEBI" id="CHEBI:18420"/>
        <label>2</label>
    </ligand>
</feature>
<dbReference type="GO" id="GO:0046872">
    <property type="term" value="F:metal ion binding"/>
    <property type="evidence" value="ECO:0007669"/>
    <property type="project" value="UniProtKB-KW"/>
</dbReference>
<feature type="binding site" evidence="19">
    <location>
        <position position="298"/>
    </location>
    <ligand>
        <name>ATP</name>
        <dbReference type="ChEBI" id="CHEBI:30616"/>
        <label>1</label>
    </ligand>
</feature>
<dbReference type="GO" id="GO:0006541">
    <property type="term" value="P:glutamine metabolic process"/>
    <property type="evidence" value="ECO:0007669"/>
    <property type="project" value="TreeGrafter"/>
</dbReference>
<evidence type="ECO:0000313" key="22">
    <source>
        <dbReference type="EMBL" id="MDQ2090114.1"/>
    </source>
</evidence>
<feature type="domain" description="ATP-grasp" evidence="20">
    <location>
        <begin position="133"/>
        <end position="341"/>
    </location>
</feature>
<feature type="binding site" evidence="19">
    <location>
        <position position="312"/>
    </location>
    <ligand>
        <name>Mn(2+)</name>
        <dbReference type="ChEBI" id="CHEBI:29035"/>
        <label>2</label>
    </ligand>
</feature>
<dbReference type="Gene3D" id="1.10.1030.10">
    <property type="entry name" value="Carbamoyl-phosphate synthetase, large subunit oligomerisation domain"/>
    <property type="match status" value="1"/>
</dbReference>
<dbReference type="GO" id="GO:0004088">
    <property type="term" value="F:carbamoyl-phosphate synthase (glutamine-hydrolyzing) activity"/>
    <property type="evidence" value="ECO:0007669"/>
    <property type="project" value="UniProtKB-UniRule"/>
</dbReference>
<comment type="domain">
    <text evidence="19">The large subunit is composed of 2 ATP-grasp domains that are involved in binding the 2 ATP molecules needed for carbamoyl phosphate synthesis. The N-terminal ATP-grasp domain (referred to as the carboxyphosphate synthetic component) catalyzes the ATP-dependent phosphorylation of hydrogencarbonate to carboxyphosphate and the subsequent nucleophilic attack by ammonia to form a carbamate intermediate. The C-terminal ATP-grasp domain (referred to as the carbamoyl phosphate synthetic component) then catalyzes the phosphorylation of carbamate with the second ATP to form the end product carbamoyl phosphate. The reactive and unstable enzyme intermediates are sequentially channeled from one active site to the next through the interior of the protein over a distance of at least 96 A.</text>
</comment>
<feature type="binding site" evidence="19">
    <location>
        <position position="807"/>
    </location>
    <ligand>
        <name>ATP</name>
        <dbReference type="ChEBI" id="CHEBI:30616"/>
        <label>2</label>
    </ligand>
</feature>
<feature type="binding site" evidence="19">
    <location>
        <position position="775"/>
    </location>
    <ligand>
        <name>ATP</name>
        <dbReference type="ChEBI" id="CHEBI:30616"/>
        <label>2</label>
    </ligand>
</feature>
<feature type="binding site" evidence="19">
    <location>
        <position position="189"/>
    </location>
    <ligand>
        <name>ATP</name>
        <dbReference type="ChEBI" id="CHEBI:30616"/>
        <label>1</label>
    </ligand>
</feature>
<dbReference type="Pfam" id="PF02787">
    <property type="entry name" value="CPSase_L_D3"/>
    <property type="match status" value="1"/>
</dbReference>
<dbReference type="PROSITE" id="PS00866">
    <property type="entry name" value="CPSASE_1"/>
    <property type="match status" value="1"/>
</dbReference>
<dbReference type="FunFam" id="3.40.50.20:FF:000003">
    <property type="entry name" value="Carbamoyl-phosphate synthase large chain"/>
    <property type="match status" value="1"/>
</dbReference>
<keyword evidence="7 19" id="KW-0028">Amino-acid biosynthesis</keyword>